<comment type="similarity">
    <text evidence="10">Belongs to the TRAFAC class YlqF/YawG GTPase family. RsgA subfamily.</text>
</comment>
<feature type="region of interest" description="Disordered" evidence="11">
    <location>
        <begin position="322"/>
        <end position="347"/>
    </location>
</feature>
<evidence type="ECO:0000256" key="11">
    <source>
        <dbReference type="SAM" id="MobiDB-lite"/>
    </source>
</evidence>
<evidence type="ECO:0000256" key="5">
    <source>
        <dbReference type="ARBA" id="ARBA00022741"/>
    </source>
</evidence>
<dbReference type="CDD" id="cd01854">
    <property type="entry name" value="YjeQ_EngC"/>
    <property type="match status" value="1"/>
</dbReference>
<feature type="binding site" evidence="10">
    <location>
        <begin position="192"/>
        <end position="200"/>
    </location>
    <ligand>
        <name>GTP</name>
        <dbReference type="ChEBI" id="CHEBI:37565"/>
    </ligand>
</feature>
<evidence type="ECO:0000256" key="2">
    <source>
        <dbReference type="ARBA" id="ARBA00022517"/>
    </source>
</evidence>
<keyword evidence="6 10" id="KW-0378">Hydrolase</keyword>
<dbReference type="NCBIfam" id="TIGR00157">
    <property type="entry name" value="ribosome small subunit-dependent GTPase A"/>
    <property type="match status" value="1"/>
</dbReference>
<feature type="domain" description="CP-type G" evidence="13">
    <location>
        <begin position="92"/>
        <end position="250"/>
    </location>
</feature>
<keyword evidence="3 10" id="KW-0479">Metal-binding</keyword>
<comment type="cofactor">
    <cofactor evidence="10">
        <name>Zn(2+)</name>
        <dbReference type="ChEBI" id="CHEBI:29105"/>
    </cofactor>
    <text evidence="10">Binds 1 zinc ion per subunit.</text>
</comment>
<accession>A0A2V1GZF2</accession>
<keyword evidence="9 10" id="KW-0342">GTP-binding</keyword>
<dbReference type="GO" id="GO:0042274">
    <property type="term" value="P:ribosomal small subunit biogenesis"/>
    <property type="evidence" value="ECO:0007669"/>
    <property type="project" value="UniProtKB-UniRule"/>
</dbReference>
<dbReference type="Proteomes" id="UP000244906">
    <property type="component" value="Unassembled WGS sequence"/>
</dbReference>
<sequence>MHDFSKLSQLGWRTHFQQQLSLQELETQQAYRVIAQHRSGYQLAGVSGEYHLAIGHSMPLITVGDWLLLNNDMSFYRLLKRTSLFSRKAPGSKLDTQLIAANVDTAFIVCSLNYDFNLGRIERYLSLVNQANVEPVLVLSKLDVCTDPDIYIDQLKQLNSNLIIEQVNGLDASSTSVLQPWCKDGQTVVFIGSSGVGKSTLANTLANSETFATGGIREDDSKGRHTTTSRALKQIALGGLLLDTPGMRELQLTDCEHGVSSTFDDIQKLEQQCRFNNCQHQNQPGCAVTAAIEAGELEPRRLLNYQKLLREQANNTASLAEKRAHFKSQTKMYRNIQTESRKRKKNN</sequence>
<organism evidence="14 15">
    <name type="scientific">Pelagibaculum spongiae</name>
    <dbReference type="NCBI Taxonomy" id="2080658"/>
    <lineage>
        <taxon>Bacteria</taxon>
        <taxon>Pseudomonadati</taxon>
        <taxon>Pseudomonadota</taxon>
        <taxon>Gammaproteobacteria</taxon>
        <taxon>Oceanospirillales</taxon>
        <taxon>Pelagibaculum</taxon>
    </lineage>
</organism>
<dbReference type="GO" id="GO:0003924">
    <property type="term" value="F:GTPase activity"/>
    <property type="evidence" value="ECO:0007669"/>
    <property type="project" value="UniProtKB-UniRule"/>
</dbReference>
<evidence type="ECO:0000256" key="1">
    <source>
        <dbReference type="ARBA" id="ARBA00022490"/>
    </source>
</evidence>
<feature type="compositionally biased region" description="Polar residues" evidence="11">
    <location>
        <begin position="327"/>
        <end position="338"/>
    </location>
</feature>
<keyword evidence="2 10" id="KW-0690">Ribosome biogenesis</keyword>
<feature type="binding site" evidence="10">
    <location>
        <position position="278"/>
    </location>
    <ligand>
        <name>Zn(2+)</name>
        <dbReference type="ChEBI" id="CHEBI:29105"/>
    </ligand>
</feature>
<keyword evidence="1 10" id="KW-0963">Cytoplasm</keyword>
<evidence type="ECO:0000259" key="13">
    <source>
        <dbReference type="PROSITE" id="PS51721"/>
    </source>
</evidence>
<evidence type="ECO:0000313" key="15">
    <source>
        <dbReference type="Proteomes" id="UP000244906"/>
    </source>
</evidence>
<dbReference type="PANTHER" id="PTHR32120:SF10">
    <property type="entry name" value="SMALL RIBOSOMAL SUBUNIT BIOGENESIS GTPASE RSGA"/>
    <property type="match status" value="1"/>
</dbReference>
<evidence type="ECO:0000256" key="10">
    <source>
        <dbReference type="HAMAP-Rule" id="MF_01820"/>
    </source>
</evidence>
<evidence type="ECO:0000256" key="8">
    <source>
        <dbReference type="ARBA" id="ARBA00022884"/>
    </source>
</evidence>
<dbReference type="SUPFAM" id="SSF52540">
    <property type="entry name" value="P-loop containing nucleoside triphosphate hydrolases"/>
    <property type="match status" value="1"/>
</dbReference>
<dbReference type="EC" id="3.6.1.-" evidence="10"/>
<proteinExistence type="inferred from homology"/>
<keyword evidence="15" id="KW-1185">Reference proteome</keyword>
<feature type="binding site" evidence="10">
    <location>
        <begin position="140"/>
        <end position="143"/>
    </location>
    <ligand>
        <name>GTP</name>
        <dbReference type="ChEBI" id="CHEBI:37565"/>
    </ligand>
</feature>
<comment type="subunit">
    <text evidence="10">Monomer. Associates with 30S ribosomal subunit, binds 16S rRNA.</text>
</comment>
<dbReference type="GO" id="GO:0019843">
    <property type="term" value="F:rRNA binding"/>
    <property type="evidence" value="ECO:0007669"/>
    <property type="project" value="UniProtKB-KW"/>
</dbReference>
<keyword evidence="5 10" id="KW-0547">Nucleotide-binding</keyword>
<evidence type="ECO:0000259" key="12">
    <source>
        <dbReference type="PROSITE" id="PS50936"/>
    </source>
</evidence>
<dbReference type="InterPro" id="IPR004881">
    <property type="entry name" value="Ribosome_biogen_GTPase_RsgA"/>
</dbReference>
<comment type="subcellular location">
    <subcellularLocation>
        <location evidence="10">Cytoplasm</location>
    </subcellularLocation>
</comment>
<dbReference type="OrthoDB" id="9809485at2"/>
<evidence type="ECO:0000256" key="4">
    <source>
        <dbReference type="ARBA" id="ARBA00022730"/>
    </source>
</evidence>
<keyword evidence="4 10" id="KW-0699">rRNA-binding</keyword>
<protein>
    <recommendedName>
        <fullName evidence="10">Small ribosomal subunit biogenesis GTPase RsgA</fullName>
        <ecNumber evidence="10">3.6.1.-</ecNumber>
    </recommendedName>
</protein>
<dbReference type="GO" id="GO:0046872">
    <property type="term" value="F:metal ion binding"/>
    <property type="evidence" value="ECO:0007669"/>
    <property type="project" value="UniProtKB-KW"/>
</dbReference>
<evidence type="ECO:0000256" key="7">
    <source>
        <dbReference type="ARBA" id="ARBA00022833"/>
    </source>
</evidence>
<dbReference type="Gene3D" id="1.10.40.50">
    <property type="entry name" value="Probable gtpase engc, domain 3"/>
    <property type="match status" value="1"/>
</dbReference>
<dbReference type="HAMAP" id="MF_01820">
    <property type="entry name" value="GTPase_RsgA"/>
    <property type="match status" value="1"/>
</dbReference>
<dbReference type="RefSeq" id="WP_116687701.1">
    <property type="nucleotide sequence ID" value="NZ_CAWNYD010000005.1"/>
</dbReference>
<feature type="domain" description="EngC GTPase" evidence="12">
    <location>
        <begin position="101"/>
        <end position="248"/>
    </location>
</feature>
<dbReference type="InterPro" id="IPR010914">
    <property type="entry name" value="RsgA_GTPase_dom"/>
</dbReference>
<keyword evidence="8 10" id="KW-0694">RNA-binding</keyword>
<dbReference type="InterPro" id="IPR030378">
    <property type="entry name" value="G_CP_dom"/>
</dbReference>
<comment type="caution">
    <text evidence="14">The sequence shown here is derived from an EMBL/GenBank/DDBJ whole genome shotgun (WGS) entry which is preliminary data.</text>
</comment>
<feature type="binding site" evidence="10">
    <location>
        <position position="286"/>
    </location>
    <ligand>
        <name>Zn(2+)</name>
        <dbReference type="ChEBI" id="CHEBI:29105"/>
    </ligand>
</feature>
<dbReference type="Pfam" id="PF03193">
    <property type="entry name" value="RsgA_GTPase"/>
    <property type="match status" value="1"/>
</dbReference>
<evidence type="ECO:0000256" key="9">
    <source>
        <dbReference type="ARBA" id="ARBA00023134"/>
    </source>
</evidence>
<feature type="binding site" evidence="10">
    <location>
        <position position="273"/>
    </location>
    <ligand>
        <name>Zn(2+)</name>
        <dbReference type="ChEBI" id="CHEBI:29105"/>
    </ligand>
</feature>
<dbReference type="PANTHER" id="PTHR32120">
    <property type="entry name" value="SMALL RIBOSOMAL SUBUNIT BIOGENESIS GTPASE RSGA"/>
    <property type="match status" value="1"/>
</dbReference>
<evidence type="ECO:0000256" key="3">
    <source>
        <dbReference type="ARBA" id="ARBA00022723"/>
    </source>
</evidence>
<name>A0A2V1GZF2_9GAMM</name>
<gene>
    <name evidence="10 14" type="primary">rsgA</name>
    <name evidence="14" type="ORF">DC094_13930</name>
</gene>
<reference evidence="14 15" key="1">
    <citation type="submission" date="2018-04" db="EMBL/GenBank/DDBJ databases">
        <title>Thalassorhabdus spongiae gen. nov., sp. nov., isolated from a marine sponge in South-West Iceland.</title>
        <authorList>
            <person name="Knobloch S."/>
            <person name="Daussin A."/>
            <person name="Johannsson R."/>
            <person name="Marteinsson V.T."/>
        </authorList>
    </citation>
    <scope>NUCLEOTIDE SEQUENCE [LARGE SCALE GENOMIC DNA]</scope>
    <source>
        <strain evidence="14 15">Hp12</strain>
    </source>
</reference>
<evidence type="ECO:0000313" key="14">
    <source>
        <dbReference type="EMBL" id="PVZ68375.1"/>
    </source>
</evidence>
<evidence type="ECO:0000256" key="6">
    <source>
        <dbReference type="ARBA" id="ARBA00022801"/>
    </source>
</evidence>
<dbReference type="Gene3D" id="3.40.50.300">
    <property type="entry name" value="P-loop containing nucleotide triphosphate hydrolases"/>
    <property type="match status" value="1"/>
</dbReference>
<dbReference type="InterPro" id="IPR027417">
    <property type="entry name" value="P-loop_NTPase"/>
</dbReference>
<dbReference type="GO" id="GO:0005737">
    <property type="term" value="C:cytoplasm"/>
    <property type="evidence" value="ECO:0007669"/>
    <property type="project" value="UniProtKB-SubCell"/>
</dbReference>
<keyword evidence="7 10" id="KW-0862">Zinc</keyword>
<dbReference type="PROSITE" id="PS50936">
    <property type="entry name" value="ENGC_GTPASE"/>
    <property type="match status" value="1"/>
</dbReference>
<comment type="function">
    <text evidence="10">One of several proteins that assist in the late maturation steps of the functional core of the 30S ribosomal subunit. Helps release RbfA from mature subunits. May play a role in the assembly of ribosomal proteins into the subunit. Circularly permuted GTPase that catalyzes slow GTP hydrolysis, GTPase activity is stimulated by the 30S ribosomal subunit.</text>
</comment>
<dbReference type="AlphaFoldDB" id="A0A2V1GZF2"/>
<dbReference type="EMBL" id="QDDL01000005">
    <property type="protein sequence ID" value="PVZ68375.1"/>
    <property type="molecule type" value="Genomic_DNA"/>
</dbReference>
<dbReference type="GO" id="GO:0005525">
    <property type="term" value="F:GTP binding"/>
    <property type="evidence" value="ECO:0007669"/>
    <property type="project" value="UniProtKB-UniRule"/>
</dbReference>
<dbReference type="PROSITE" id="PS51721">
    <property type="entry name" value="G_CP"/>
    <property type="match status" value="1"/>
</dbReference>
<feature type="binding site" evidence="10">
    <location>
        <position position="280"/>
    </location>
    <ligand>
        <name>Zn(2+)</name>
        <dbReference type="ChEBI" id="CHEBI:29105"/>
    </ligand>
</feature>